<sequence length="180" mass="20788">MRGSLEKVNENLEILMGDLSELHYMAKKSINARSYREIWQQLQQAWLKISSSIDVVAAMIKEVASLQKPADEDNAASTVRGGLAMAERRRWEEQETTQLIRAVRKSWTREMARPSNLRLWHTIATKLLVEGGIQCTPIEAKAKWDRVYSLYIKIADHMLMHGAQDFFTMTVNEREHRGCQ</sequence>
<organism evidence="1 2">
    <name type="scientific">Riccia sorocarpa</name>
    <dbReference type="NCBI Taxonomy" id="122646"/>
    <lineage>
        <taxon>Eukaryota</taxon>
        <taxon>Viridiplantae</taxon>
        <taxon>Streptophyta</taxon>
        <taxon>Embryophyta</taxon>
        <taxon>Marchantiophyta</taxon>
        <taxon>Marchantiopsida</taxon>
        <taxon>Marchantiidae</taxon>
        <taxon>Marchantiales</taxon>
        <taxon>Ricciaceae</taxon>
        <taxon>Riccia</taxon>
    </lineage>
</organism>
<name>A0ABD3H7E5_9MARC</name>
<evidence type="ECO:0000313" key="2">
    <source>
        <dbReference type="Proteomes" id="UP001633002"/>
    </source>
</evidence>
<dbReference type="EMBL" id="JBJQOH010000005">
    <property type="protein sequence ID" value="KAL3686467.1"/>
    <property type="molecule type" value="Genomic_DNA"/>
</dbReference>
<protein>
    <recommendedName>
        <fullName evidence="3">Regulatory protein zeste</fullName>
    </recommendedName>
</protein>
<dbReference type="Proteomes" id="UP001633002">
    <property type="component" value="Unassembled WGS sequence"/>
</dbReference>
<evidence type="ECO:0008006" key="3">
    <source>
        <dbReference type="Google" id="ProtNLM"/>
    </source>
</evidence>
<keyword evidence="2" id="KW-1185">Reference proteome</keyword>
<reference evidence="1 2" key="1">
    <citation type="submission" date="2024-09" db="EMBL/GenBank/DDBJ databases">
        <title>Chromosome-scale assembly of Riccia sorocarpa.</title>
        <authorList>
            <person name="Paukszto L."/>
        </authorList>
    </citation>
    <scope>NUCLEOTIDE SEQUENCE [LARGE SCALE GENOMIC DNA]</scope>
    <source>
        <strain evidence="1">LP-2024</strain>
        <tissue evidence="1">Aerial parts of the thallus</tissue>
    </source>
</reference>
<comment type="caution">
    <text evidence="1">The sequence shown here is derived from an EMBL/GenBank/DDBJ whole genome shotgun (WGS) entry which is preliminary data.</text>
</comment>
<proteinExistence type="predicted"/>
<accession>A0ABD3H7E5</accession>
<evidence type="ECO:0000313" key="1">
    <source>
        <dbReference type="EMBL" id="KAL3686467.1"/>
    </source>
</evidence>
<dbReference type="AlphaFoldDB" id="A0ABD3H7E5"/>
<gene>
    <name evidence="1" type="ORF">R1sor_009041</name>
</gene>